<dbReference type="GeneID" id="95682284"/>
<dbReference type="PANTHER" id="PTHR30146:SF138">
    <property type="entry name" value="TRANSCRIPTIONAL REGULATORY PROTEIN"/>
    <property type="match status" value="1"/>
</dbReference>
<protein>
    <submittedName>
        <fullName evidence="5">LacI family transcriptional regulator</fullName>
    </submittedName>
</protein>
<evidence type="ECO:0000256" key="3">
    <source>
        <dbReference type="ARBA" id="ARBA00023163"/>
    </source>
</evidence>
<organism evidence="5 6">
    <name type="scientific">Gardnerella swidsinskii</name>
    <dbReference type="NCBI Taxonomy" id="2792979"/>
    <lineage>
        <taxon>Bacteria</taxon>
        <taxon>Bacillati</taxon>
        <taxon>Actinomycetota</taxon>
        <taxon>Actinomycetes</taxon>
        <taxon>Bifidobacteriales</taxon>
        <taxon>Bifidobacteriaceae</taxon>
        <taxon>Gardnerella</taxon>
    </lineage>
</organism>
<dbReference type="Pfam" id="PF13377">
    <property type="entry name" value="Peripla_BP_3"/>
    <property type="match status" value="1"/>
</dbReference>
<dbReference type="GO" id="GO:0003700">
    <property type="term" value="F:DNA-binding transcription factor activity"/>
    <property type="evidence" value="ECO:0007669"/>
    <property type="project" value="TreeGrafter"/>
</dbReference>
<keyword evidence="1" id="KW-0805">Transcription regulation</keyword>
<reference evidence="5 6" key="1">
    <citation type="submission" date="2017-09" db="EMBL/GenBank/DDBJ databases">
        <title>Bacterial strain isolated from the female urinary microbiota.</title>
        <authorList>
            <person name="Thomas-White K."/>
            <person name="Kumar N."/>
            <person name="Forster S."/>
            <person name="Putonti C."/>
            <person name="Lawley T."/>
            <person name="Wolfe A.J."/>
        </authorList>
    </citation>
    <scope>NUCLEOTIDE SEQUENCE [LARGE SCALE GENOMIC DNA]</scope>
    <source>
        <strain evidence="5 6">UMB0411</strain>
    </source>
</reference>
<dbReference type="InterPro" id="IPR000843">
    <property type="entry name" value="HTH_LacI"/>
</dbReference>
<dbReference type="CDD" id="cd01392">
    <property type="entry name" value="HTH_LacI"/>
    <property type="match status" value="1"/>
</dbReference>
<dbReference type="Gene3D" id="1.10.260.40">
    <property type="entry name" value="lambda repressor-like DNA-binding domains"/>
    <property type="match status" value="1"/>
</dbReference>
<comment type="caution">
    <text evidence="5">The sequence shown here is derived from an EMBL/GenBank/DDBJ whole genome shotgun (WGS) entry which is preliminary data.</text>
</comment>
<dbReference type="InterPro" id="IPR028082">
    <property type="entry name" value="Peripla_BP_I"/>
</dbReference>
<dbReference type="SUPFAM" id="SSF47413">
    <property type="entry name" value="lambda repressor-like DNA-binding domains"/>
    <property type="match status" value="1"/>
</dbReference>
<dbReference type="RefSeq" id="WP_004108190.1">
    <property type="nucleotide sequence ID" value="NZ_CP083176.1"/>
</dbReference>
<dbReference type="AlphaFoldDB" id="A0A9X7FE59"/>
<evidence type="ECO:0000256" key="1">
    <source>
        <dbReference type="ARBA" id="ARBA00023015"/>
    </source>
</evidence>
<dbReference type="SMART" id="SM00354">
    <property type="entry name" value="HTH_LACI"/>
    <property type="match status" value="1"/>
</dbReference>
<dbReference type="Proteomes" id="UP000235293">
    <property type="component" value="Unassembled WGS sequence"/>
</dbReference>
<dbReference type="GO" id="GO:0000976">
    <property type="term" value="F:transcription cis-regulatory region binding"/>
    <property type="evidence" value="ECO:0007669"/>
    <property type="project" value="TreeGrafter"/>
</dbReference>
<dbReference type="EMBL" id="PNGY01000002">
    <property type="protein sequence ID" value="PMC54566.1"/>
    <property type="molecule type" value="Genomic_DNA"/>
</dbReference>
<proteinExistence type="predicted"/>
<dbReference type="InterPro" id="IPR010982">
    <property type="entry name" value="Lambda_DNA-bd_dom_sf"/>
</dbReference>
<dbReference type="InterPro" id="IPR046335">
    <property type="entry name" value="LacI/GalR-like_sensor"/>
</dbReference>
<feature type="domain" description="HTH lacI-type" evidence="4">
    <location>
        <begin position="5"/>
        <end position="59"/>
    </location>
</feature>
<accession>A0A9X7FE59</accession>
<evidence type="ECO:0000313" key="6">
    <source>
        <dbReference type="Proteomes" id="UP000235293"/>
    </source>
</evidence>
<dbReference type="CDD" id="cd06279">
    <property type="entry name" value="PBP1_LacI-like"/>
    <property type="match status" value="1"/>
</dbReference>
<dbReference type="PROSITE" id="PS50932">
    <property type="entry name" value="HTH_LACI_2"/>
    <property type="match status" value="1"/>
</dbReference>
<keyword evidence="3" id="KW-0804">Transcription</keyword>
<dbReference type="SUPFAM" id="SSF53822">
    <property type="entry name" value="Periplasmic binding protein-like I"/>
    <property type="match status" value="1"/>
</dbReference>
<keyword evidence="2" id="KW-0238">DNA-binding</keyword>
<dbReference type="Pfam" id="PF00356">
    <property type="entry name" value="LacI"/>
    <property type="match status" value="1"/>
</dbReference>
<dbReference type="PANTHER" id="PTHR30146">
    <property type="entry name" value="LACI-RELATED TRANSCRIPTIONAL REPRESSOR"/>
    <property type="match status" value="1"/>
</dbReference>
<name>A0A9X7FE59_9BIFI</name>
<sequence length="353" mass="38651">MGKKITMQDIADAARVSKSAVSFAYNTPDRLSSETVEHIFSVAKELGYVRNPVAYMLRTQKTNSLGLLLPQQLGRVLENPYYSEFIQGIGQICEREGLTLLLVPPLRNSMLKAIPYAAVDGFIVTGLEEDRGEVEALMQQGKPFVIVDSEVHSQAPSINIDETRAMKELTEHLISLGHRNFVVISPESGNDDGYLSWHGTIRRRIDGVISALEENGIAPLVDKKNVIEVPCTRAGGKEAFAQITKQNNSAFPTAFICFSDVIAFGVMDAARQFGLQIPRDISVTGFDDLDESACSNPPLTTVKQPVTTKGRLAAEYIVETLNAGYERASSRHVCLPITVLLRESIGPAASIRE</sequence>
<gene>
    <name evidence="5" type="ORF">CJ213_06370</name>
</gene>
<evidence type="ECO:0000313" key="5">
    <source>
        <dbReference type="EMBL" id="PMC54566.1"/>
    </source>
</evidence>
<dbReference type="Gene3D" id="3.40.50.2300">
    <property type="match status" value="2"/>
</dbReference>
<evidence type="ECO:0000259" key="4">
    <source>
        <dbReference type="PROSITE" id="PS50932"/>
    </source>
</evidence>
<evidence type="ECO:0000256" key="2">
    <source>
        <dbReference type="ARBA" id="ARBA00023125"/>
    </source>
</evidence>